<feature type="region of interest" description="Disordered" evidence="1">
    <location>
        <begin position="23"/>
        <end position="49"/>
    </location>
</feature>
<reference evidence="2" key="1">
    <citation type="submission" date="2015-04" db="UniProtKB">
        <authorList>
            <consortium name="EnsemblPlants"/>
        </authorList>
    </citation>
    <scope>IDENTIFICATION</scope>
    <source>
        <strain evidence="2">SL10</strain>
    </source>
</reference>
<sequence>MRLASGCMFTTGWMQHLAASVLRRPPRGSARREEESSPEGQGGQGEQGKMGMLWMPFTPCYADADARSKGRPWVPNPAATTSLLPDLVTRSGRQALAVSTPDGVPQRVVGYVELIGGDSSSSAAMGEDTQEAKALMIAIVPHLHRCDLVFILQSCILRNLESNLPKANKISHETLMGCAKYTTMQPQDVSSPSSLDNPCHQSRHPHLFIAHPTSQVCPCICSLLPCQVLSPALAAPGWALAPCGLLASVGRQMCIAKIKLASLCRSTTFLHTKTFKASRLLAEWHCREHSEVSTKQKKETTNHRLMMFGVHMQRPTSLNGATFLQPHFHSGPERSEANSRIH</sequence>
<accession>A0A0E0HRP0</accession>
<dbReference type="OMA" id="EWHCREH"/>
<proteinExistence type="predicted"/>
<protein>
    <submittedName>
        <fullName evidence="2">Uncharacterized protein</fullName>
    </submittedName>
</protein>
<organism evidence="2">
    <name type="scientific">Oryza nivara</name>
    <name type="common">Indian wild rice</name>
    <name type="synonym">Oryza sativa f. spontanea</name>
    <dbReference type="NCBI Taxonomy" id="4536"/>
    <lineage>
        <taxon>Eukaryota</taxon>
        <taxon>Viridiplantae</taxon>
        <taxon>Streptophyta</taxon>
        <taxon>Embryophyta</taxon>
        <taxon>Tracheophyta</taxon>
        <taxon>Spermatophyta</taxon>
        <taxon>Magnoliopsida</taxon>
        <taxon>Liliopsida</taxon>
        <taxon>Poales</taxon>
        <taxon>Poaceae</taxon>
        <taxon>BOP clade</taxon>
        <taxon>Oryzoideae</taxon>
        <taxon>Oryzeae</taxon>
        <taxon>Oryzinae</taxon>
        <taxon>Oryza</taxon>
    </lineage>
</organism>
<evidence type="ECO:0000313" key="2">
    <source>
        <dbReference type="EnsemblPlants" id="ONIVA06G19930.1"/>
    </source>
</evidence>
<dbReference type="AlphaFoldDB" id="A0A0E0HRP0"/>
<keyword evidence="3" id="KW-1185">Reference proteome</keyword>
<reference evidence="2" key="2">
    <citation type="submission" date="2018-04" db="EMBL/GenBank/DDBJ databases">
        <title>OnivRS2 (Oryza nivara Reference Sequence Version 2).</title>
        <authorList>
            <person name="Zhang J."/>
            <person name="Kudrna D."/>
            <person name="Lee S."/>
            <person name="Talag J."/>
            <person name="Rajasekar S."/>
            <person name="Welchert J."/>
            <person name="Hsing Y.-I."/>
            <person name="Wing R.A."/>
        </authorList>
    </citation>
    <scope>NUCLEOTIDE SEQUENCE [LARGE SCALE GENOMIC DNA]</scope>
    <source>
        <strain evidence="2">SL10</strain>
    </source>
</reference>
<dbReference type="Proteomes" id="UP000006591">
    <property type="component" value="Chromosome 6"/>
</dbReference>
<evidence type="ECO:0000313" key="3">
    <source>
        <dbReference type="Proteomes" id="UP000006591"/>
    </source>
</evidence>
<dbReference type="EnsemblPlants" id="ONIVA06G19930.1">
    <property type="protein sequence ID" value="ONIVA06G19930.1"/>
    <property type="gene ID" value="ONIVA06G19930"/>
</dbReference>
<name>A0A0E0HRP0_ORYNI</name>
<dbReference type="Gramene" id="ONIVA06G19930.1">
    <property type="protein sequence ID" value="ONIVA06G19930.1"/>
    <property type="gene ID" value="ONIVA06G19930"/>
</dbReference>
<evidence type="ECO:0000256" key="1">
    <source>
        <dbReference type="SAM" id="MobiDB-lite"/>
    </source>
</evidence>